<dbReference type="GO" id="GO:0005634">
    <property type="term" value="C:nucleus"/>
    <property type="evidence" value="ECO:0007669"/>
    <property type="project" value="TreeGrafter"/>
</dbReference>
<dbReference type="Proteomes" id="UP001460270">
    <property type="component" value="Unassembled WGS sequence"/>
</dbReference>
<evidence type="ECO:0000256" key="1">
    <source>
        <dbReference type="ARBA" id="ARBA00022741"/>
    </source>
</evidence>
<dbReference type="AlphaFoldDB" id="A0AAW0NSL3"/>
<dbReference type="InterPro" id="IPR050168">
    <property type="entry name" value="AAA_ATPase_domain"/>
</dbReference>
<dbReference type="PANTHER" id="PTHR23077">
    <property type="entry name" value="AAA-FAMILY ATPASE"/>
    <property type="match status" value="1"/>
</dbReference>
<dbReference type="EMBL" id="JBBPFD010000013">
    <property type="protein sequence ID" value="KAK7901140.1"/>
    <property type="molecule type" value="Genomic_DNA"/>
</dbReference>
<dbReference type="Pfam" id="PF17862">
    <property type="entry name" value="AAA_lid_3"/>
    <property type="match status" value="1"/>
</dbReference>
<keyword evidence="1" id="KW-0547">Nucleotide-binding</keyword>
<dbReference type="InterPro" id="IPR027417">
    <property type="entry name" value="P-loop_NTPase"/>
</dbReference>
<evidence type="ECO:0000313" key="4">
    <source>
        <dbReference type="EMBL" id="KAK7901140.1"/>
    </source>
</evidence>
<keyword evidence="2" id="KW-0067">ATP-binding</keyword>
<dbReference type="GO" id="GO:1990275">
    <property type="term" value="F:preribosome binding"/>
    <property type="evidence" value="ECO:0007669"/>
    <property type="project" value="TreeGrafter"/>
</dbReference>
<comment type="caution">
    <text evidence="4">The sequence shown here is derived from an EMBL/GenBank/DDBJ whole genome shotgun (WGS) entry which is preliminary data.</text>
</comment>
<accession>A0AAW0NSL3</accession>
<sequence>MAATNRPDIIDPAILRPGRLDKTLYVGLPPAADRLAILLTVTKGGSRPQLDQDVSLEDVAFDERCDCFTGADLTALVREASVNALSTYLKTQSSSEQTDGQDGVANIKVNKLNFENAFKKVRPSVSKKDRQMYEQLRQSLSA</sequence>
<name>A0AAW0NSL3_9GOBI</name>
<dbReference type="Gene3D" id="3.40.50.300">
    <property type="entry name" value="P-loop containing nucleotide triphosphate hydrolases"/>
    <property type="match status" value="1"/>
</dbReference>
<dbReference type="GO" id="GO:0005524">
    <property type="term" value="F:ATP binding"/>
    <property type="evidence" value="ECO:0007669"/>
    <property type="project" value="UniProtKB-KW"/>
</dbReference>
<evidence type="ECO:0000313" key="5">
    <source>
        <dbReference type="Proteomes" id="UP001460270"/>
    </source>
</evidence>
<proteinExistence type="predicted"/>
<feature type="domain" description="AAA ATPase AAA+ lid" evidence="3">
    <location>
        <begin position="53"/>
        <end position="94"/>
    </location>
</feature>
<gene>
    <name evidence="4" type="ORF">WMY93_017909</name>
</gene>
<reference evidence="5" key="1">
    <citation type="submission" date="2024-04" db="EMBL/GenBank/DDBJ databases">
        <title>Salinicola lusitanus LLJ914,a marine bacterium isolated from the Okinawa Trough.</title>
        <authorList>
            <person name="Li J."/>
        </authorList>
    </citation>
    <scope>NUCLEOTIDE SEQUENCE [LARGE SCALE GENOMIC DNA]</scope>
</reference>
<dbReference type="GO" id="GO:0016887">
    <property type="term" value="F:ATP hydrolysis activity"/>
    <property type="evidence" value="ECO:0007669"/>
    <property type="project" value="TreeGrafter"/>
</dbReference>
<organism evidence="4 5">
    <name type="scientific">Mugilogobius chulae</name>
    <name type="common">yellowstripe goby</name>
    <dbReference type="NCBI Taxonomy" id="88201"/>
    <lineage>
        <taxon>Eukaryota</taxon>
        <taxon>Metazoa</taxon>
        <taxon>Chordata</taxon>
        <taxon>Craniata</taxon>
        <taxon>Vertebrata</taxon>
        <taxon>Euteleostomi</taxon>
        <taxon>Actinopterygii</taxon>
        <taxon>Neopterygii</taxon>
        <taxon>Teleostei</taxon>
        <taxon>Neoteleostei</taxon>
        <taxon>Acanthomorphata</taxon>
        <taxon>Gobiaria</taxon>
        <taxon>Gobiiformes</taxon>
        <taxon>Gobioidei</taxon>
        <taxon>Gobiidae</taxon>
        <taxon>Gobionellinae</taxon>
        <taxon>Mugilogobius</taxon>
    </lineage>
</organism>
<evidence type="ECO:0000256" key="2">
    <source>
        <dbReference type="ARBA" id="ARBA00022840"/>
    </source>
</evidence>
<dbReference type="GO" id="GO:0042254">
    <property type="term" value="P:ribosome biogenesis"/>
    <property type="evidence" value="ECO:0007669"/>
    <property type="project" value="TreeGrafter"/>
</dbReference>
<dbReference type="SUPFAM" id="SSF52540">
    <property type="entry name" value="P-loop containing nucleoside triphosphate hydrolases"/>
    <property type="match status" value="1"/>
</dbReference>
<dbReference type="InterPro" id="IPR041569">
    <property type="entry name" value="AAA_lid_3"/>
</dbReference>
<dbReference type="PANTHER" id="PTHR23077:SF171">
    <property type="entry name" value="NUCLEAR VALOSIN-CONTAINING PROTEIN-LIKE"/>
    <property type="match status" value="1"/>
</dbReference>
<evidence type="ECO:0000259" key="3">
    <source>
        <dbReference type="Pfam" id="PF17862"/>
    </source>
</evidence>
<keyword evidence="5" id="KW-1185">Reference proteome</keyword>
<dbReference type="GO" id="GO:0003723">
    <property type="term" value="F:RNA binding"/>
    <property type="evidence" value="ECO:0007669"/>
    <property type="project" value="TreeGrafter"/>
</dbReference>
<dbReference type="FunFam" id="1.10.8.60:FF:000052">
    <property type="entry name" value="Nuclear valosin-containing protein-like"/>
    <property type="match status" value="1"/>
</dbReference>
<dbReference type="Gene3D" id="1.10.8.60">
    <property type="match status" value="1"/>
</dbReference>
<protein>
    <recommendedName>
        <fullName evidence="3">AAA ATPase AAA+ lid domain-containing protein</fullName>
    </recommendedName>
</protein>